<dbReference type="GeneID" id="90954259"/>
<proteinExistence type="predicted"/>
<evidence type="ECO:0000313" key="1">
    <source>
        <dbReference type="EMBL" id="KAF7578016.1"/>
    </source>
</evidence>
<gene>
    <name evidence="1" type="ORF">PtrM4_022560</name>
</gene>
<dbReference type="KEGG" id="ptrr:90954259"/>
<dbReference type="RefSeq" id="XP_065965729.1">
    <property type="nucleotide sequence ID" value="XM_066103527.1"/>
</dbReference>
<dbReference type="Proteomes" id="UP000245464">
    <property type="component" value="Chromosome 1"/>
</dbReference>
<evidence type="ECO:0000313" key="2">
    <source>
        <dbReference type="Proteomes" id="UP000245464"/>
    </source>
</evidence>
<dbReference type="AlphaFoldDB" id="A0A834VVB3"/>
<accession>A0A834VVB3</accession>
<reference evidence="1" key="1">
    <citation type="journal article" date="2018" name="BMC Genomics">
        <title>Comparative genomics of the wheat fungal pathogen Pyrenophora tritici-repentis reveals chromosomal variations and genome plasticity.</title>
        <authorList>
            <person name="Moolhuijzen P."/>
            <person name="See P.T."/>
            <person name="Hane J.K."/>
            <person name="Shi G."/>
            <person name="Liu Z."/>
            <person name="Oliver R.P."/>
            <person name="Moffat C.S."/>
        </authorList>
    </citation>
    <scope>NUCLEOTIDE SEQUENCE [LARGE SCALE GENOMIC DNA]</scope>
    <source>
        <strain evidence="1">M4</strain>
    </source>
</reference>
<protein>
    <submittedName>
        <fullName evidence="1">Uncharacterized protein</fullName>
    </submittedName>
</protein>
<dbReference type="EMBL" id="NQIK02000001">
    <property type="protein sequence ID" value="KAF7578016.1"/>
    <property type="molecule type" value="Genomic_DNA"/>
</dbReference>
<comment type="caution">
    <text evidence="1">The sequence shown here is derived from an EMBL/GenBank/DDBJ whole genome shotgun (WGS) entry which is preliminary data.</text>
</comment>
<organism evidence="1 2">
    <name type="scientific">Pyrenophora tritici-repentis</name>
    <dbReference type="NCBI Taxonomy" id="45151"/>
    <lineage>
        <taxon>Eukaryota</taxon>
        <taxon>Fungi</taxon>
        <taxon>Dikarya</taxon>
        <taxon>Ascomycota</taxon>
        <taxon>Pezizomycotina</taxon>
        <taxon>Dothideomycetes</taxon>
        <taxon>Pleosporomycetidae</taxon>
        <taxon>Pleosporales</taxon>
        <taxon>Pleosporineae</taxon>
        <taxon>Pleosporaceae</taxon>
        <taxon>Pyrenophora</taxon>
    </lineage>
</organism>
<sequence length="43" mass="4476">MIVNGQGGVVKESIDDVNATINSLANTTVICIGDKLTCEIVAR</sequence>
<name>A0A834VVB3_9PLEO</name>